<dbReference type="SUPFAM" id="SSF46689">
    <property type="entry name" value="Homeodomain-like"/>
    <property type="match status" value="1"/>
</dbReference>
<sequence length="232" mass="25611">MKIRGGDGGPSSSPRAVDSKPRLRWNQQLHERFVDAVAQLGGPEKATPKSVKQAMGVPGLTLYHLKSHLQKYRLAKNRDACAGHDEKSNARDDRARPPFEEAVLQQIHIDVQRKLHEQLEVQKHLQMRIEAHGKYLRSVLRKAHDTLAGLSSSSSGMDAAKAQLSEMASAVERNPLSAAFATHDAEFSLDSCLTYESFEIRERIEASSSSAGGEDGHETYLDDSQAGQNDVR</sequence>
<keyword evidence="2" id="KW-0238">DNA-binding</keyword>
<feature type="domain" description="HTH myb-type" evidence="6">
    <location>
        <begin position="19"/>
        <end position="77"/>
    </location>
</feature>
<comment type="caution">
    <text evidence="8">The sequence shown here is derived from an EMBL/GenBank/DDBJ whole genome shotgun (WGS) entry which is preliminary data.</text>
</comment>
<organism evidence="8 10">
    <name type="scientific">Vanilla planifolia</name>
    <name type="common">Vanilla</name>
    <dbReference type="NCBI Taxonomy" id="51239"/>
    <lineage>
        <taxon>Eukaryota</taxon>
        <taxon>Viridiplantae</taxon>
        <taxon>Streptophyta</taxon>
        <taxon>Embryophyta</taxon>
        <taxon>Tracheophyta</taxon>
        <taxon>Spermatophyta</taxon>
        <taxon>Magnoliopsida</taxon>
        <taxon>Liliopsida</taxon>
        <taxon>Asparagales</taxon>
        <taxon>Orchidaceae</taxon>
        <taxon>Vanilloideae</taxon>
        <taxon>Vanilleae</taxon>
        <taxon>Vanilla</taxon>
    </lineage>
</organism>
<evidence type="ECO:0000259" key="6">
    <source>
        <dbReference type="PROSITE" id="PS51294"/>
    </source>
</evidence>
<dbReference type="FunFam" id="1.10.10.60:FF:000002">
    <property type="entry name" value="Myb family transcription factor"/>
    <property type="match status" value="1"/>
</dbReference>
<evidence type="ECO:0000313" key="10">
    <source>
        <dbReference type="Proteomes" id="UP000639772"/>
    </source>
</evidence>
<protein>
    <recommendedName>
        <fullName evidence="6">HTH myb-type domain-containing protein</fullName>
    </recommendedName>
</protein>
<dbReference type="Proteomes" id="UP000636800">
    <property type="component" value="Unassembled WGS sequence"/>
</dbReference>
<evidence type="ECO:0000313" key="9">
    <source>
        <dbReference type="Proteomes" id="UP000636800"/>
    </source>
</evidence>
<dbReference type="Pfam" id="PF00249">
    <property type="entry name" value="Myb_DNA-binding"/>
    <property type="match status" value="1"/>
</dbReference>
<dbReference type="InterPro" id="IPR009057">
    <property type="entry name" value="Homeodomain-like_sf"/>
</dbReference>
<dbReference type="AlphaFoldDB" id="A0A835UU06"/>
<reference evidence="9 10" key="1">
    <citation type="journal article" date="2020" name="Nat. Food">
        <title>A phased Vanilla planifolia genome enables genetic improvement of flavour and production.</title>
        <authorList>
            <person name="Hasing T."/>
            <person name="Tang H."/>
            <person name="Brym M."/>
            <person name="Khazi F."/>
            <person name="Huang T."/>
            <person name="Chambers A.H."/>
        </authorList>
    </citation>
    <scope>NUCLEOTIDE SEQUENCE [LARGE SCALE GENOMIC DNA]</scope>
    <source>
        <tissue evidence="8">Leaf</tissue>
    </source>
</reference>
<name>A0A835UU06_VANPL</name>
<accession>A0A835UU06</accession>
<dbReference type="EMBL" id="JADCNL010000008">
    <property type="protein sequence ID" value="KAG0470136.1"/>
    <property type="molecule type" value="Genomic_DNA"/>
</dbReference>
<dbReference type="InterPro" id="IPR006447">
    <property type="entry name" value="Myb_dom_plants"/>
</dbReference>
<dbReference type="InterPro" id="IPR025756">
    <property type="entry name" value="Myb_CC_LHEQLE"/>
</dbReference>
<evidence type="ECO:0000313" key="8">
    <source>
        <dbReference type="EMBL" id="KAG0471686.1"/>
    </source>
</evidence>
<dbReference type="GO" id="GO:0003677">
    <property type="term" value="F:DNA binding"/>
    <property type="evidence" value="ECO:0007669"/>
    <property type="project" value="UniProtKB-KW"/>
</dbReference>
<dbReference type="OrthoDB" id="551907at2759"/>
<dbReference type="PANTHER" id="PTHR31499:SF11">
    <property type="entry name" value="MYB FAMILY TRANSCRIPTION FACTOR PHL8"/>
    <property type="match status" value="1"/>
</dbReference>
<dbReference type="PROSITE" id="PS51294">
    <property type="entry name" value="HTH_MYB"/>
    <property type="match status" value="1"/>
</dbReference>
<dbReference type="Pfam" id="PF14379">
    <property type="entry name" value="Myb_CC_LHEQLE"/>
    <property type="match status" value="1"/>
</dbReference>
<dbReference type="InterPro" id="IPR046955">
    <property type="entry name" value="PHR1-like"/>
</dbReference>
<feature type="region of interest" description="Disordered" evidence="5">
    <location>
        <begin position="205"/>
        <end position="232"/>
    </location>
</feature>
<evidence type="ECO:0000256" key="3">
    <source>
        <dbReference type="ARBA" id="ARBA00023163"/>
    </source>
</evidence>
<dbReference type="NCBIfam" id="TIGR01557">
    <property type="entry name" value="myb_SHAQKYF"/>
    <property type="match status" value="1"/>
</dbReference>
<dbReference type="PANTHER" id="PTHR31499">
    <property type="entry name" value="MYB FAMILY TRANSCRIPTION FACTOR PHL11"/>
    <property type="match status" value="1"/>
</dbReference>
<gene>
    <name evidence="8" type="ORF">HPP92_016232</name>
    <name evidence="7" type="ORF">HPP92_016836</name>
</gene>
<evidence type="ECO:0000313" key="7">
    <source>
        <dbReference type="EMBL" id="KAG0470136.1"/>
    </source>
</evidence>
<feature type="region of interest" description="Disordered" evidence="5">
    <location>
        <begin position="1"/>
        <end position="23"/>
    </location>
</feature>
<dbReference type="EMBL" id="JADCNM010000008">
    <property type="protein sequence ID" value="KAG0471686.1"/>
    <property type="molecule type" value="Genomic_DNA"/>
</dbReference>
<evidence type="ECO:0000256" key="5">
    <source>
        <dbReference type="SAM" id="MobiDB-lite"/>
    </source>
</evidence>
<evidence type="ECO:0000256" key="2">
    <source>
        <dbReference type="ARBA" id="ARBA00023125"/>
    </source>
</evidence>
<dbReference type="InterPro" id="IPR017930">
    <property type="entry name" value="Myb_dom"/>
</dbReference>
<proteinExistence type="predicted"/>
<dbReference type="Gene3D" id="1.10.10.60">
    <property type="entry name" value="Homeodomain-like"/>
    <property type="match status" value="1"/>
</dbReference>
<keyword evidence="1" id="KW-0805">Transcription regulation</keyword>
<dbReference type="Proteomes" id="UP000639772">
    <property type="component" value="Unassembled WGS sequence"/>
</dbReference>
<evidence type="ECO:0000256" key="4">
    <source>
        <dbReference type="ARBA" id="ARBA00023242"/>
    </source>
</evidence>
<dbReference type="InterPro" id="IPR001005">
    <property type="entry name" value="SANT/Myb"/>
</dbReference>
<dbReference type="GO" id="GO:0003700">
    <property type="term" value="F:DNA-binding transcription factor activity"/>
    <property type="evidence" value="ECO:0007669"/>
    <property type="project" value="InterPro"/>
</dbReference>
<evidence type="ECO:0000256" key="1">
    <source>
        <dbReference type="ARBA" id="ARBA00023015"/>
    </source>
</evidence>
<keyword evidence="9" id="KW-1185">Reference proteome</keyword>
<keyword evidence="4" id="KW-0539">Nucleus</keyword>
<keyword evidence="3" id="KW-0804">Transcription</keyword>